<evidence type="ECO:0000256" key="6">
    <source>
        <dbReference type="ARBA" id="ARBA00023136"/>
    </source>
</evidence>
<evidence type="ECO:0000256" key="2">
    <source>
        <dbReference type="ARBA" id="ARBA00008193"/>
    </source>
</evidence>
<dbReference type="RefSeq" id="WP_148697054.1">
    <property type="nucleotide sequence ID" value="NZ_CP017834.1"/>
</dbReference>
<dbReference type="EMBL" id="CP017834">
    <property type="protein sequence ID" value="APJ03322.1"/>
    <property type="molecule type" value="Genomic_DNA"/>
</dbReference>
<evidence type="ECO:0000256" key="1">
    <source>
        <dbReference type="ARBA" id="ARBA00004651"/>
    </source>
</evidence>
<evidence type="ECO:0000256" key="5">
    <source>
        <dbReference type="ARBA" id="ARBA00022989"/>
    </source>
</evidence>
<feature type="transmembrane region" description="Helical" evidence="7">
    <location>
        <begin position="175"/>
        <end position="194"/>
    </location>
</feature>
<keyword evidence="4 7" id="KW-0812">Transmembrane</keyword>
<dbReference type="PANTHER" id="PTHR30506:SF3">
    <property type="entry name" value="UPF0126 INNER MEMBRANE PROTEIN YADS-RELATED"/>
    <property type="match status" value="1"/>
</dbReference>
<organism evidence="9 10">
    <name type="scientific">Silvanigrella aquatica</name>
    <dbReference type="NCBI Taxonomy" id="1915309"/>
    <lineage>
        <taxon>Bacteria</taxon>
        <taxon>Pseudomonadati</taxon>
        <taxon>Bdellovibrionota</taxon>
        <taxon>Oligoflexia</taxon>
        <taxon>Silvanigrellales</taxon>
        <taxon>Silvanigrellaceae</taxon>
        <taxon>Silvanigrella</taxon>
    </lineage>
</organism>
<protein>
    <recommendedName>
        <fullName evidence="8">Glycine transporter domain-containing protein</fullName>
    </recommendedName>
</protein>
<keyword evidence="3" id="KW-1003">Cell membrane</keyword>
<dbReference type="GO" id="GO:0005886">
    <property type="term" value="C:plasma membrane"/>
    <property type="evidence" value="ECO:0007669"/>
    <property type="project" value="UniProtKB-SubCell"/>
</dbReference>
<comment type="similarity">
    <text evidence="2">Belongs to the UPF0126 family.</text>
</comment>
<keyword evidence="10" id="KW-1185">Reference proteome</keyword>
<keyword evidence="6 7" id="KW-0472">Membrane</keyword>
<proteinExistence type="inferred from homology"/>
<evidence type="ECO:0000313" key="10">
    <source>
        <dbReference type="Proteomes" id="UP000184731"/>
    </source>
</evidence>
<gene>
    <name evidence="9" type="ORF">AXG55_05150</name>
</gene>
<dbReference type="OrthoDB" id="9791874at2"/>
<dbReference type="Proteomes" id="UP000184731">
    <property type="component" value="Chromosome"/>
</dbReference>
<accession>A0A1L4CZE6</accession>
<evidence type="ECO:0000256" key="7">
    <source>
        <dbReference type="SAM" id="Phobius"/>
    </source>
</evidence>
<feature type="domain" description="Glycine transporter" evidence="8">
    <location>
        <begin position="91"/>
        <end position="163"/>
    </location>
</feature>
<evidence type="ECO:0000259" key="8">
    <source>
        <dbReference type="Pfam" id="PF03458"/>
    </source>
</evidence>
<evidence type="ECO:0000313" key="9">
    <source>
        <dbReference type="EMBL" id="APJ03322.1"/>
    </source>
</evidence>
<keyword evidence="5 7" id="KW-1133">Transmembrane helix</keyword>
<comment type="subcellular location">
    <subcellularLocation>
        <location evidence="1">Cell membrane</location>
        <topology evidence="1">Multi-pass membrane protein</topology>
    </subcellularLocation>
</comment>
<feature type="transmembrane region" description="Helical" evidence="7">
    <location>
        <begin position="148"/>
        <end position="163"/>
    </location>
</feature>
<dbReference type="AlphaFoldDB" id="A0A1L4CZE6"/>
<dbReference type="STRING" id="1915309.AXG55_05150"/>
<reference evidence="9 10" key="1">
    <citation type="submission" date="2016-10" db="EMBL/GenBank/DDBJ databases">
        <title>Silvanigrella aquatica sp. nov., isolated from a freshwater lake located in the Black Forest, Germany, description of Silvanigrellaceae fam. nov., Silvanigrellales ord. nov., reclassification of the order Bdellovibrionales in the class Oligoflexia, reclassification of the families Bacteriovoracaceae and Halobacteriovoraceae in the new order Bacteriovoracales ord. nov., and reclassification of the family Pseudobacteriovoracaceae in the order Oligoflexiales.</title>
        <authorList>
            <person name="Hahn M.W."/>
            <person name="Schmidt J."/>
            <person name="Koll U."/>
            <person name="Rohde M."/>
            <person name="Verbag S."/>
            <person name="Pitt A."/>
            <person name="Nakai R."/>
            <person name="Naganuma T."/>
            <person name="Lang E."/>
        </authorList>
    </citation>
    <scope>NUCLEOTIDE SEQUENCE [LARGE SCALE GENOMIC DNA]</scope>
    <source>
        <strain evidence="9 10">MWH-Nonnen-W8red</strain>
    </source>
</reference>
<dbReference type="Pfam" id="PF03458">
    <property type="entry name" value="Gly_transporter"/>
    <property type="match status" value="2"/>
</dbReference>
<dbReference type="InterPro" id="IPR005115">
    <property type="entry name" value="Gly_transporter"/>
</dbReference>
<evidence type="ECO:0000256" key="4">
    <source>
        <dbReference type="ARBA" id="ARBA00022692"/>
    </source>
</evidence>
<feature type="domain" description="Glycine transporter" evidence="8">
    <location>
        <begin position="5"/>
        <end position="79"/>
    </location>
</feature>
<feature type="transmembrane region" description="Helical" evidence="7">
    <location>
        <begin position="29"/>
        <end position="50"/>
    </location>
</feature>
<name>A0A1L4CZE6_9BACT</name>
<sequence length="222" mass="24964">MFLSILDYCGSFAFCLSGATIAASRRMDIFGVFVMSVIAGFGGGVSRDIIIGKTPPTIFHTPAYWVIALLTTFLVFAVKKQNRFLEKGVILFDSLGLAFFTLVGIKTAEDYGLLNYQCIMMGVITASFGGIMRDVIVNRVPYIFQKEIYAGFAVIGGLFYYFIKDFLPPFMLPYITETIQEIIVILFIFIARMISVWKNWHLPRPCDVTVNGNKIKITRPKN</sequence>
<evidence type="ECO:0000256" key="3">
    <source>
        <dbReference type="ARBA" id="ARBA00022475"/>
    </source>
</evidence>
<feature type="transmembrane region" description="Helical" evidence="7">
    <location>
        <begin position="62"/>
        <end position="78"/>
    </location>
</feature>
<dbReference type="KEGG" id="saqi:AXG55_05150"/>
<dbReference type="PANTHER" id="PTHR30506">
    <property type="entry name" value="INNER MEMBRANE PROTEIN"/>
    <property type="match status" value="1"/>
</dbReference>